<dbReference type="AlphaFoldDB" id="J0LBQ4"/>
<dbReference type="KEGG" id="adl:AURDEDRAFT_33615"/>
<accession>J0LBQ4</accession>
<feature type="non-terminal residue" evidence="1">
    <location>
        <position position="1"/>
    </location>
</feature>
<proteinExistence type="predicted"/>
<sequence length="80" mass="9118">TSSAHEKLRRVDVDGSSAHVRRLYKDLPRRAASQLTQLRTGHVGLNGFLARIKAVPSARRETCHVPETVEHYLLHCKRYT</sequence>
<protein>
    <recommendedName>
        <fullName evidence="3">Reverse transcriptase zinc-binding domain-containing protein</fullName>
    </recommendedName>
</protein>
<dbReference type="EMBL" id="JH688055">
    <property type="protein sequence ID" value="EJD33893.1"/>
    <property type="molecule type" value="Genomic_DNA"/>
</dbReference>
<dbReference type="InParanoid" id="J0LBQ4"/>
<dbReference type="OrthoDB" id="3044497at2759"/>
<dbReference type="OMA" id="RRETCHV"/>
<feature type="non-terminal residue" evidence="1">
    <location>
        <position position="80"/>
    </location>
</feature>
<evidence type="ECO:0000313" key="1">
    <source>
        <dbReference type="EMBL" id="EJD33893.1"/>
    </source>
</evidence>
<reference evidence="2" key="1">
    <citation type="journal article" date="2012" name="Science">
        <title>The Paleozoic origin of enzymatic lignin decomposition reconstructed from 31 fungal genomes.</title>
        <authorList>
            <person name="Floudas D."/>
            <person name="Binder M."/>
            <person name="Riley R."/>
            <person name="Barry K."/>
            <person name="Blanchette R.A."/>
            <person name="Henrissat B."/>
            <person name="Martinez A.T."/>
            <person name="Otillar R."/>
            <person name="Spatafora J.W."/>
            <person name="Yadav J.S."/>
            <person name="Aerts A."/>
            <person name="Benoit I."/>
            <person name="Boyd A."/>
            <person name="Carlson A."/>
            <person name="Copeland A."/>
            <person name="Coutinho P.M."/>
            <person name="de Vries R.P."/>
            <person name="Ferreira P."/>
            <person name="Findley K."/>
            <person name="Foster B."/>
            <person name="Gaskell J."/>
            <person name="Glotzer D."/>
            <person name="Gorecki P."/>
            <person name="Heitman J."/>
            <person name="Hesse C."/>
            <person name="Hori C."/>
            <person name="Igarashi K."/>
            <person name="Jurgens J.A."/>
            <person name="Kallen N."/>
            <person name="Kersten P."/>
            <person name="Kohler A."/>
            <person name="Kuees U."/>
            <person name="Kumar T.K.A."/>
            <person name="Kuo A."/>
            <person name="LaButti K."/>
            <person name="Larrondo L.F."/>
            <person name="Lindquist E."/>
            <person name="Ling A."/>
            <person name="Lombard V."/>
            <person name="Lucas S."/>
            <person name="Lundell T."/>
            <person name="Martin R."/>
            <person name="McLaughlin D.J."/>
            <person name="Morgenstern I."/>
            <person name="Morin E."/>
            <person name="Murat C."/>
            <person name="Nagy L.G."/>
            <person name="Nolan M."/>
            <person name="Ohm R.A."/>
            <person name="Patyshakuliyeva A."/>
            <person name="Rokas A."/>
            <person name="Ruiz-Duenas F.J."/>
            <person name="Sabat G."/>
            <person name="Salamov A."/>
            <person name="Samejima M."/>
            <person name="Schmutz J."/>
            <person name="Slot J.C."/>
            <person name="St John F."/>
            <person name="Stenlid J."/>
            <person name="Sun H."/>
            <person name="Sun S."/>
            <person name="Syed K."/>
            <person name="Tsang A."/>
            <person name="Wiebenga A."/>
            <person name="Young D."/>
            <person name="Pisabarro A."/>
            <person name="Eastwood D.C."/>
            <person name="Martin F."/>
            <person name="Cullen D."/>
            <person name="Grigoriev I.V."/>
            <person name="Hibbett D.S."/>
        </authorList>
    </citation>
    <scope>NUCLEOTIDE SEQUENCE [LARGE SCALE GENOMIC DNA]</scope>
    <source>
        <strain evidence="2">TFB10046</strain>
    </source>
</reference>
<name>J0LBQ4_AURST</name>
<gene>
    <name evidence="1" type="ORF">AURDEDRAFT_33615</name>
</gene>
<evidence type="ECO:0008006" key="3">
    <source>
        <dbReference type="Google" id="ProtNLM"/>
    </source>
</evidence>
<evidence type="ECO:0000313" key="2">
    <source>
        <dbReference type="Proteomes" id="UP000006514"/>
    </source>
</evidence>
<dbReference type="Proteomes" id="UP000006514">
    <property type="component" value="Unassembled WGS sequence"/>
</dbReference>
<keyword evidence="2" id="KW-1185">Reference proteome</keyword>
<organism evidence="1 2">
    <name type="scientific">Auricularia subglabra (strain TFB-10046 / SS5)</name>
    <name type="common">White-rot fungus</name>
    <name type="synonym">Auricularia delicata (strain TFB10046)</name>
    <dbReference type="NCBI Taxonomy" id="717982"/>
    <lineage>
        <taxon>Eukaryota</taxon>
        <taxon>Fungi</taxon>
        <taxon>Dikarya</taxon>
        <taxon>Basidiomycota</taxon>
        <taxon>Agaricomycotina</taxon>
        <taxon>Agaricomycetes</taxon>
        <taxon>Auriculariales</taxon>
        <taxon>Auriculariaceae</taxon>
        <taxon>Auricularia</taxon>
    </lineage>
</organism>